<evidence type="ECO:0000256" key="7">
    <source>
        <dbReference type="ARBA" id="ARBA00023054"/>
    </source>
</evidence>
<evidence type="ECO:0000256" key="8">
    <source>
        <dbReference type="ARBA" id="ARBA00023125"/>
    </source>
</evidence>
<dbReference type="Gene3D" id="6.20.210.20">
    <property type="entry name" value="THAP domain"/>
    <property type="match status" value="1"/>
</dbReference>
<reference evidence="14" key="1">
    <citation type="journal article" date="2016" name="Ticks Tick Borne Dis.">
        <title>De novo assembly and annotation of the salivary gland transcriptome of Rhipicephalus appendiculatus male and female ticks during blood feeding.</title>
        <authorList>
            <person name="de Castro M.H."/>
            <person name="de Klerk D."/>
            <person name="Pienaar R."/>
            <person name="Latif A.A."/>
            <person name="Rees D.J."/>
            <person name="Mans B.J."/>
        </authorList>
    </citation>
    <scope>NUCLEOTIDE SEQUENCE</scope>
    <source>
        <tissue evidence="14">Salivary glands</tissue>
    </source>
</reference>
<sequence>MALTVFTAPTNCTVASQVSAAGSLVPLYKGNSHVYCSVPTCTAARWKNPDISFHRFPNANTDAKRRQLWIEKVRLCKPATPAMVICSRHFQPQDFFLPAYRFPYTTRFSGGTSLRRFSCTRRRLKRTAVPSQNLPEPINAEETTEAEVHLIDQEHEAYVYTENEEEEAQILACMSASPVVLLKRLTELPPETSKAALFSS</sequence>
<keyword evidence="11" id="KW-0131">Cell cycle</keyword>
<evidence type="ECO:0000256" key="4">
    <source>
        <dbReference type="ARBA" id="ARBA00022771"/>
    </source>
</evidence>
<dbReference type="InterPro" id="IPR026516">
    <property type="entry name" value="THAP1/10"/>
</dbReference>
<dbReference type="SUPFAM" id="SSF57716">
    <property type="entry name" value="Glucocorticoid receptor-like (DNA-binding domain)"/>
    <property type="match status" value="1"/>
</dbReference>
<keyword evidence="9" id="KW-0804">Transcription</keyword>
<evidence type="ECO:0000256" key="10">
    <source>
        <dbReference type="ARBA" id="ARBA00023242"/>
    </source>
</evidence>
<evidence type="ECO:0000256" key="9">
    <source>
        <dbReference type="ARBA" id="ARBA00023163"/>
    </source>
</evidence>
<dbReference type="EMBL" id="GEDV01008480">
    <property type="protein sequence ID" value="JAP80077.1"/>
    <property type="molecule type" value="Transcribed_RNA"/>
</dbReference>
<evidence type="ECO:0000256" key="12">
    <source>
        <dbReference type="PROSITE-ProRule" id="PRU00309"/>
    </source>
</evidence>
<evidence type="ECO:0000256" key="11">
    <source>
        <dbReference type="ARBA" id="ARBA00023306"/>
    </source>
</evidence>
<dbReference type="SMART" id="SM00980">
    <property type="entry name" value="THAP"/>
    <property type="match status" value="1"/>
</dbReference>
<evidence type="ECO:0000256" key="5">
    <source>
        <dbReference type="ARBA" id="ARBA00022833"/>
    </source>
</evidence>
<keyword evidence="8 12" id="KW-0238">DNA-binding</keyword>
<evidence type="ECO:0000256" key="2">
    <source>
        <dbReference type="ARBA" id="ARBA00006177"/>
    </source>
</evidence>
<keyword evidence="10" id="KW-0539">Nucleus</keyword>
<dbReference type="InterPro" id="IPR006612">
    <property type="entry name" value="THAP_Znf"/>
</dbReference>
<dbReference type="GO" id="GO:0043565">
    <property type="term" value="F:sequence-specific DNA binding"/>
    <property type="evidence" value="ECO:0007669"/>
    <property type="project" value="InterPro"/>
</dbReference>
<dbReference type="GO" id="GO:0008270">
    <property type="term" value="F:zinc ion binding"/>
    <property type="evidence" value="ECO:0007669"/>
    <property type="project" value="UniProtKB-KW"/>
</dbReference>
<keyword evidence="5" id="KW-0862">Zinc</keyword>
<name>A0A131YM94_RHIAP</name>
<keyword evidence="4 12" id="KW-0863">Zinc-finger</keyword>
<proteinExistence type="inferred from homology"/>
<dbReference type="Pfam" id="PF05485">
    <property type="entry name" value="THAP"/>
    <property type="match status" value="1"/>
</dbReference>
<dbReference type="PANTHER" id="PTHR46600:SF1">
    <property type="entry name" value="THAP DOMAIN-CONTAINING PROTEIN 1"/>
    <property type="match status" value="1"/>
</dbReference>
<evidence type="ECO:0000259" key="13">
    <source>
        <dbReference type="PROSITE" id="PS50950"/>
    </source>
</evidence>
<dbReference type="InterPro" id="IPR038441">
    <property type="entry name" value="THAP_Znf_sf"/>
</dbReference>
<comment type="subcellular location">
    <subcellularLocation>
        <location evidence="1">Nucleus</location>
        <location evidence="1">Nucleoplasm</location>
    </subcellularLocation>
</comment>
<keyword evidence="3" id="KW-0479">Metal-binding</keyword>
<evidence type="ECO:0000256" key="3">
    <source>
        <dbReference type="ARBA" id="ARBA00022723"/>
    </source>
</evidence>
<evidence type="ECO:0000256" key="1">
    <source>
        <dbReference type="ARBA" id="ARBA00004642"/>
    </source>
</evidence>
<keyword evidence="6" id="KW-0805">Transcription regulation</keyword>
<feature type="domain" description="THAP-type" evidence="13">
    <location>
        <begin position="32"/>
        <end position="133"/>
    </location>
</feature>
<keyword evidence="7" id="KW-0175">Coiled coil</keyword>
<comment type="similarity">
    <text evidence="2">Belongs to the THAP1 family.</text>
</comment>
<dbReference type="GO" id="GO:0005654">
    <property type="term" value="C:nucleoplasm"/>
    <property type="evidence" value="ECO:0007669"/>
    <property type="project" value="UniProtKB-SubCell"/>
</dbReference>
<organism evidence="14">
    <name type="scientific">Rhipicephalus appendiculatus</name>
    <name type="common">Brown ear tick</name>
    <dbReference type="NCBI Taxonomy" id="34631"/>
    <lineage>
        <taxon>Eukaryota</taxon>
        <taxon>Metazoa</taxon>
        <taxon>Ecdysozoa</taxon>
        <taxon>Arthropoda</taxon>
        <taxon>Chelicerata</taxon>
        <taxon>Arachnida</taxon>
        <taxon>Acari</taxon>
        <taxon>Parasitiformes</taxon>
        <taxon>Ixodida</taxon>
        <taxon>Ixodoidea</taxon>
        <taxon>Ixodidae</taxon>
        <taxon>Rhipicephalinae</taxon>
        <taxon>Rhipicephalus</taxon>
        <taxon>Rhipicephalus</taxon>
    </lineage>
</organism>
<evidence type="ECO:0000256" key="6">
    <source>
        <dbReference type="ARBA" id="ARBA00023015"/>
    </source>
</evidence>
<dbReference type="PANTHER" id="PTHR46600">
    <property type="entry name" value="THAP DOMAIN-CONTAINING"/>
    <property type="match status" value="1"/>
</dbReference>
<evidence type="ECO:0000313" key="14">
    <source>
        <dbReference type="EMBL" id="JAP80077.1"/>
    </source>
</evidence>
<dbReference type="SMART" id="SM00692">
    <property type="entry name" value="DM3"/>
    <property type="match status" value="1"/>
</dbReference>
<protein>
    <recommendedName>
        <fullName evidence="13">THAP-type domain-containing protein</fullName>
    </recommendedName>
</protein>
<dbReference type="AlphaFoldDB" id="A0A131YM94"/>
<accession>A0A131YM94</accession>
<dbReference type="PROSITE" id="PS50950">
    <property type="entry name" value="ZF_THAP"/>
    <property type="match status" value="1"/>
</dbReference>